<keyword evidence="3" id="KW-1185">Reference proteome</keyword>
<dbReference type="PROSITE" id="PS51819">
    <property type="entry name" value="VOC"/>
    <property type="match status" value="1"/>
</dbReference>
<feature type="domain" description="VOC" evidence="1">
    <location>
        <begin position="1"/>
        <end position="127"/>
    </location>
</feature>
<evidence type="ECO:0000313" key="3">
    <source>
        <dbReference type="Proteomes" id="UP000642144"/>
    </source>
</evidence>
<gene>
    <name evidence="2" type="ORF">GTP69_10135</name>
</gene>
<dbReference type="EMBL" id="WWCT01000006">
    <property type="protein sequence ID" value="MYN26767.1"/>
    <property type="molecule type" value="Genomic_DNA"/>
</dbReference>
<dbReference type="PANTHER" id="PTHR35006:SF2">
    <property type="entry name" value="GLYOXALASE FAMILY PROTEIN (AFU_ORTHOLOGUE AFUA_5G14830)"/>
    <property type="match status" value="1"/>
</dbReference>
<proteinExistence type="predicted"/>
<dbReference type="RefSeq" id="WP_161054770.1">
    <property type="nucleotide sequence ID" value="NZ_WWCT01000006.1"/>
</dbReference>
<protein>
    <submittedName>
        <fullName evidence="2">VOC family protein</fullName>
    </submittedName>
</protein>
<dbReference type="Proteomes" id="UP000642144">
    <property type="component" value="Unassembled WGS sequence"/>
</dbReference>
<dbReference type="Gene3D" id="3.10.180.10">
    <property type="entry name" value="2,3-Dihydroxybiphenyl 1,2-Dioxygenase, domain 1"/>
    <property type="match status" value="1"/>
</dbReference>
<dbReference type="PANTHER" id="PTHR35006">
    <property type="entry name" value="GLYOXALASE FAMILY PROTEIN (AFU_ORTHOLOGUE AFUA_5G14830)"/>
    <property type="match status" value="1"/>
</dbReference>
<evidence type="ECO:0000259" key="1">
    <source>
        <dbReference type="PROSITE" id="PS51819"/>
    </source>
</evidence>
<dbReference type="InterPro" id="IPR004360">
    <property type="entry name" value="Glyas_Fos-R_dOase_dom"/>
</dbReference>
<dbReference type="InterPro" id="IPR037523">
    <property type="entry name" value="VOC_core"/>
</dbReference>
<dbReference type="SUPFAM" id="SSF54593">
    <property type="entry name" value="Glyoxalase/Bleomycin resistance protein/Dihydroxybiphenyl dioxygenase"/>
    <property type="match status" value="1"/>
</dbReference>
<evidence type="ECO:0000313" key="2">
    <source>
        <dbReference type="EMBL" id="MYN26767.1"/>
    </source>
</evidence>
<dbReference type="InterPro" id="IPR029068">
    <property type="entry name" value="Glyas_Bleomycin-R_OHBP_Dase"/>
</dbReference>
<sequence length="131" mass="14357">MLDHVFISVSDIARSIAFYEKALAPLGIAHALDYDGRQGPPGHPDLKGFGANGRVFFWLREGTVEGRAAHVGFVADSQPMVDAAFAAAMAASAAEIHPPGPQLHYDPRYYAAQVRDPDGYSLEFVYKEWQH</sequence>
<accession>A0ABW9VYM5</accession>
<comment type="caution">
    <text evidence="2">The sequence shown here is derived from an EMBL/GenBank/DDBJ whole genome shotgun (WGS) entry which is preliminary data.</text>
</comment>
<reference evidence="2 3" key="1">
    <citation type="submission" date="2019-12" db="EMBL/GenBank/DDBJ databases">
        <title>Novel species isolated from a subtropical stream in China.</title>
        <authorList>
            <person name="Lu H."/>
        </authorList>
    </citation>
    <scope>NUCLEOTIDE SEQUENCE [LARGE SCALE GENOMIC DNA]</scope>
    <source>
        <strain evidence="2 3">CY42W</strain>
    </source>
</reference>
<dbReference type="Pfam" id="PF00903">
    <property type="entry name" value="Glyoxalase"/>
    <property type="match status" value="1"/>
</dbReference>
<name>A0ABW9VYM5_9BURK</name>
<organism evidence="2 3">
    <name type="scientific">Duganella levis</name>
    <dbReference type="NCBI Taxonomy" id="2692169"/>
    <lineage>
        <taxon>Bacteria</taxon>
        <taxon>Pseudomonadati</taxon>
        <taxon>Pseudomonadota</taxon>
        <taxon>Betaproteobacteria</taxon>
        <taxon>Burkholderiales</taxon>
        <taxon>Oxalobacteraceae</taxon>
        <taxon>Telluria group</taxon>
        <taxon>Duganella</taxon>
    </lineage>
</organism>